<gene>
    <name evidence="7" type="ORF">WMY93_031793</name>
</gene>
<evidence type="ECO:0000256" key="4">
    <source>
        <dbReference type="ARBA" id="ARBA00023136"/>
    </source>
</evidence>
<evidence type="ECO:0000256" key="1">
    <source>
        <dbReference type="ARBA" id="ARBA00004141"/>
    </source>
</evidence>
<comment type="caution">
    <text evidence="7">The sequence shown here is derived from an EMBL/GenBank/DDBJ whole genome shotgun (WGS) entry which is preliminary data.</text>
</comment>
<dbReference type="GO" id="GO:0005248">
    <property type="term" value="F:voltage-gated sodium channel activity"/>
    <property type="evidence" value="ECO:0007669"/>
    <property type="project" value="TreeGrafter"/>
</dbReference>
<dbReference type="InterPro" id="IPR005821">
    <property type="entry name" value="Ion_trans_dom"/>
</dbReference>
<reference evidence="8" key="1">
    <citation type="submission" date="2024-04" db="EMBL/GenBank/DDBJ databases">
        <title>Salinicola lusitanus LLJ914,a marine bacterium isolated from the Okinawa Trough.</title>
        <authorList>
            <person name="Li J."/>
        </authorList>
    </citation>
    <scope>NUCLEOTIDE SEQUENCE [LARGE SCALE GENOMIC DNA]</scope>
</reference>
<dbReference type="GO" id="GO:0043005">
    <property type="term" value="C:neuron projection"/>
    <property type="evidence" value="ECO:0007669"/>
    <property type="project" value="TreeGrafter"/>
</dbReference>
<evidence type="ECO:0000313" key="8">
    <source>
        <dbReference type="Proteomes" id="UP001460270"/>
    </source>
</evidence>
<keyword evidence="4 5" id="KW-0472">Membrane</keyword>
<feature type="transmembrane region" description="Helical" evidence="5">
    <location>
        <begin position="73"/>
        <end position="95"/>
    </location>
</feature>
<feature type="domain" description="Ion transport" evidence="6">
    <location>
        <begin position="1"/>
        <end position="85"/>
    </location>
</feature>
<dbReference type="GO" id="GO:0070509">
    <property type="term" value="P:calcium ion import"/>
    <property type="evidence" value="ECO:0007669"/>
    <property type="project" value="TreeGrafter"/>
</dbReference>
<feature type="transmembrane region" description="Helical" evidence="5">
    <location>
        <begin position="42"/>
        <end position="66"/>
    </location>
</feature>
<dbReference type="Proteomes" id="UP001460270">
    <property type="component" value="Unassembled WGS sequence"/>
</dbReference>
<keyword evidence="3 5" id="KW-1133">Transmembrane helix</keyword>
<evidence type="ECO:0000313" key="7">
    <source>
        <dbReference type="EMBL" id="KAK7877453.1"/>
    </source>
</evidence>
<organism evidence="7 8">
    <name type="scientific">Mugilogobius chulae</name>
    <name type="common">yellowstripe goby</name>
    <dbReference type="NCBI Taxonomy" id="88201"/>
    <lineage>
        <taxon>Eukaryota</taxon>
        <taxon>Metazoa</taxon>
        <taxon>Chordata</taxon>
        <taxon>Craniata</taxon>
        <taxon>Vertebrata</taxon>
        <taxon>Euteleostomi</taxon>
        <taxon>Actinopterygii</taxon>
        <taxon>Neopterygii</taxon>
        <taxon>Teleostei</taxon>
        <taxon>Neoteleostei</taxon>
        <taxon>Acanthomorphata</taxon>
        <taxon>Gobiaria</taxon>
        <taxon>Gobiiformes</taxon>
        <taxon>Gobioidei</taxon>
        <taxon>Gobiidae</taxon>
        <taxon>Gobionellinae</taxon>
        <taxon>Mugilogobius</taxon>
    </lineage>
</organism>
<dbReference type="GO" id="GO:0008332">
    <property type="term" value="F:low voltage-gated calcium channel activity"/>
    <property type="evidence" value="ECO:0007669"/>
    <property type="project" value="TreeGrafter"/>
</dbReference>
<dbReference type="EMBL" id="JBBPFD010000690">
    <property type="protein sequence ID" value="KAK7877453.1"/>
    <property type="molecule type" value="Genomic_DNA"/>
</dbReference>
<evidence type="ECO:0000256" key="3">
    <source>
        <dbReference type="ARBA" id="ARBA00022989"/>
    </source>
</evidence>
<protein>
    <recommendedName>
        <fullName evidence="6">Ion transport domain-containing protein</fullName>
    </recommendedName>
</protein>
<dbReference type="GO" id="GO:0001518">
    <property type="term" value="C:voltage-gated sodium channel complex"/>
    <property type="evidence" value="ECO:0007669"/>
    <property type="project" value="TreeGrafter"/>
</dbReference>
<dbReference type="PANTHER" id="PTHR10037:SF230">
    <property type="entry name" value="CA[2+]-CHANNEL PROTEIN ALPHA[[1]] SUBUNIT T, ISOFORM F"/>
    <property type="match status" value="1"/>
</dbReference>
<evidence type="ECO:0000256" key="5">
    <source>
        <dbReference type="SAM" id="Phobius"/>
    </source>
</evidence>
<evidence type="ECO:0000259" key="6">
    <source>
        <dbReference type="Pfam" id="PF00520"/>
    </source>
</evidence>
<evidence type="ECO:0000256" key="2">
    <source>
        <dbReference type="ARBA" id="ARBA00022692"/>
    </source>
</evidence>
<accession>A0AAW0MH01</accession>
<dbReference type="Gene3D" id="1.10.287.70">
    <property type="match status" value="1"/>
</dbReference>
<name>A0AAW0MH01_9GOBI</name>
<sequence length="97" mass="11346">MHLFGCKFKFLLENDMWRKNFDNPTWSMVTVFQLLTQEDWNYVLYNAMAASTAWSAIYFIVTIILGKNLFLNVLVSIVLHNFQALVSAFCSLLMVHF</sequence>
<dbReference type="AlphaFoldDB" id="A0AAW0MH01"/>
<comment type="subcellular location">
    <subcellularLocation>
        <location evidence="1">Membrane</location>
        <topology evidence="1">Multi-pass membrane protein</topology>
    </subcellularLocation>
</comment>
<dbReference type="Pfam" id="PF00520">
    <property type="entry name" value="Ion_trans"/>
    <property type="match status" value="1"/>
</dbReference>
<keyword evidence="8" id="KW-1185">Reference proteome</keyword>
<dbReference type="GO" id="GO:0086010">
    <property type="term" value="P:membrane depolarization during action potential"/>
    <property type="evidence" value="ECO:0007669"/>
    <property type="project" value="TreeGrafter"/>
</dbReference>
<proteinExistence type="predicted"/>
<dbReference type="PANTHER" id="PTHR10037">
    <property type="entry name" value="VOLTAGE-GATED CATION CHANNEL CALCIUM AND SODIUM"/>
    <property type="match status" value="1"/>
</dbReference>
<dbReference type="InterPro" id="IPR043203">
    <property type="entry name" value="VGCC_Ca_Na"/>
</dbReference>
<keyword evidence="2 5" id="KW-0812">Transmembrane</keyword>